<keyword evidence="2" id="KW-1185">Reference proteome</keyword>
<dbReference type="EMBL" id="JAATJB010000026">
    <property type="protein sequence ID" value="NJB99991.1"/>
    <property type="molecule type" value="Genomic_DNA"/>
</dbReference>
<gene>
    <name evidence="1" type="ORF">GGR89_004340</name>
</gene>
<name>A0A7X6BFI8_9SPHN</name>
<reference evidence="1 2" key="1">
    <citation type="submission" date="2020-03" db="EMBL/GenBank/DDBJ databases">
        <title>Genomic Encyclopedia of Type Strains, Phase IV (KMG-IV): sequencing the most valuable type-strain genomes for metagenomic binning, comparative biology and taxonomic classification.</title>
        <authorList>
            <person name="Goeker M."/>
        </authorList>
    </citation>
    <scope>NUCLEOTIDE SEQUENCE [LARGE SCALE GENOMIC DNA]</scope>
    <source>
        <strain evidence="1 2">DSM 7225</strain>
    </source>
</reference>
<sequence length="47" mass="4794">MIERRQFLVGAGIAALSPQAKATAKALQPSPPSPPLLASNALALLRG</sequence>
<proteinExistence type="predicted"/>
<evidence type="ECO:0000313" key="1">
    <source>
        <dbReference type="EMBL" id="NJB99991.1"/>
    </source>
</evidence>
<organism evidence="1 2">
    <name type="scientific">Sphingomonas trueperi</name>
    <dbReference type="NCBI Taxonomy" id="53317"/>
    <lineage>
        <taxon>Bacteria</taxon>
        <taxon>Pseudomonadati</taxon>
        <taxon>Pseudomonadota</taxon>
        <taxon>Alphaproteobacteria</taxon>
        <taxon>Sphingomonadales</taxon>
        <taxon>Sphingomonadaceae</taxon>
        <taxon>Sphingomonas</taxon>
    </lineage>
</organism>
<protein>
    <submittedName>
        <fullName evidence="1">Uncharacterized protein</fullName>
    </submittedName>
</protein>
<dbReference type="AlphaFoldDB" id="A0A7X6BFI8"/>
<dbReference type="Proteomes" id="UP000531251">
    <property type="component" value="Unassembled WGS sequence"/>
</dbReference>
<accession>A0A7X6BFI8</accession>
<dbReference type="RefSeq" id="WP_164521908.1">
    <property type="nucleotide sequence ID" value="NZ_BAAADY010000045.1"/>
</dbReference>
<evidence type="ECO:0000313" key="2">
    <source>
        <dbReference type="Proteomes" id="UP000531251"/>
    </source>
</evidence>
<comment type="caution">
    <text evidence="1">The sequence shown here is derived from an EMBL/GenBank/DDBJ whole genome shotgun (WGS) entry which is preliminary data.</text>
</comment>